<dbReference type="EMBL" id="BAAAJK010000004">
    <property type="protein sequence ID" value="GAA1382188.1"/>
    <property type="molecule type" value="Genomic_DNA"/>
</dbReference>
<keyword evidence="2" id="KW-1185">Reference proteome</keyword>
<protein>
    <submittedName>
        <fullName evidence="1">Uncharacterized protein</fullName>
    </submittedName>
</protein>
<dbReference type="RefSeq" id="WP_344018635.1">
    <property type="nucleotide sequence ID" value="NZ_BAAAJK010000004.1"/>
</dbReference>
<accession>A0ABN1XIM8</accession>
<evidence type="ECO:0000313" key="1">
    <source>
        <dbReference type="EMBL" id="GAA1382188.1"/>
    </source>
</evidence>
<name>A0ABN1XIM8_9PSEU</name>
<organism evidence="1 2">
    <name type="scientific">Pseudonocardia kongjuensis</name>
    <dbReference type="NCBI Taxonomy" id="102227"/>
    <lineage>
        <taxon>Bacteria</taxon>
        <taxon>Bacillati</taxon>
        <taxon>Actinomycetota</taxon>
        <taxon>Actinomycetes</taxon>
        <taxon>Pseudonocardiales</taxon>
        <taxon>Pseudonocardiaceae</taxon>
        <taxon>Pseudonocardia</taxon>
    </lineage>
</organism>
<gene>
    <name evidence="1" type="ORF">GCM10009613_09530</name>
</gene>
<evidence type="ECO:0000313" key="2">
    <source>
        <dbReference type="Proteomes" id="UP001501414"/>
    </source>
</evidence>
<comment type="caution">
    <text evidence="1">The sequence shown here is derived from an EMBL/GenBank/DDBJ whole genome shotgun (WGS) entry which is preliminary data.</text>
</comment>
<reference evidence="1 2" key="1">
    <citation type="journal article" date="2019" name="Int. J. Syst. Evol. Microbiol.">
        <title>The Global Catalogue of Microorganisms (GCM) 10K type strain sequencing project: providing services to taxonomists for standard genome sequencing and annotation.</title>
        <authorList>
            <consortium name="The Broad Institute Genomics Platform"/>
            <consortium name="The Broad Institute Genome Sequencing Center for Infectious Disease"/>
            <person name="Wu L."/>
            <person name="Ma J."/>
        </authorList>
    </citation>
    <scope>NUCLEOTIDE SEQUENCE [LARGE SCALE GENOMIC DNA]</scope>
    <source>
        <strain evidence="1 2">JCM 11896</strain>
    </source>
</reference>
<dbReference type="Proteomes" id="UP001501414">
    <property type="component" value="Unassembled WGS sequence"/>
</dbReference>
<sequence length="76" mass="8108">MVSEHRPGAGLRLLPDPQVARAWSDHRTELERLAAAALREGCRAVDQLRVRLAADLTGPVTPDAVAGPAERTDSVA</sequence>
<proteinExistence type="predicted"/>